<name>A0ABM8H6Q7_9MICO</name>
<evidence type="ECO:0000313" key="1">
    <source>
        <dbReference type="EMBL" id="BDZ56517.1"/>
    </source>
</evidence>
<organism evidence="1 2">
    <name type="scientific">Barrientosiimonas endolithica</name>
    <dbReference type="NCBI Taxonomy" id="1535208"/>
    <lineage>
        <taxon>Bacteria</taxon>
        <taxon>Bacillati</taxon>
        <taxon>Actinomycetota</taxon>
        <taxon>Actinomycetes</taxon>
        <taxon>Micrococcales</taxon>
        <taxon>Dermacoccaceae</taxon>
        <taxon>Barrientosiimonas</taxon>
    </lineage>
</organism>
<proteinExistence type="predicted"/>
<gene>
    <name evidence="1" type="ORF">GCM10025872_01740</name>
</gene>
<reference evidence="2" key="1">
    <citation type="journal article" date="2019" name="Int. J. Syst. Evol. Microbiol.">
        <title>The Global Catalogue of Microorganisms (GCM) 10K type strain sequencing project: providing services to taxonomists for standard genome sequencing and annotation.</title>
        <authorList>
            <consortium name="The Broad Institute Genomics Platform"/>
            <consortium name="The Broad Institute Genome Sequencing Center for Infectious Disease"/>
            <person name="Wu L."/>
            <person name="Ma J."/>
        </authorList>
    </citation>
    <scope>NUCLEOTIDE SEQUENCE [LARGE SCALE GENOMIC DNA]</scope>
    <source>
        <strain evidence="2">NBRC 110608</strain>
    </source>
</reference>
<sequence>MLGEPLGLVDVAHLGGRAAAAPLLAHQPELDPGLLQDLRDRPRDRRAVERRLAVDEQDRVAADRDVEAVGPVAHLVLADPLGPEHRLVGALVGAGVPAAPLGLVHPLVDGERAHGLDHVDRAGAEAIEVAGEKRVGTTQLARAALRAVDVVGRDVGDLELALLHRHDVGVEGGRGPRLVARHLHDRADLAAELVARGEAVVRRVVPLLDELAGARVGQVDRFGTGHGVGHLGQRRVLVAHAGRERRIERVAAGAGLDLGHRHSLVRVMQITNP</sequence>
<protein>
    <submittedName>
        <fullName evidence="1">Uncharacterized protein</fullName>
    </submittedName>
</protein>
<evidence type="ECO:0000313" key="2">
    <source>
        <dbReference type="Proteomes" id="UP001321421"/>
    </source>
</evidence>
<keyword evidence="2" id="KW-1185">Reference proteome</keyword>
<dbReference type="Proteomes" id="UP001321421">
    <property type="component" value="Chromosome"/>
</dbReference>
<dbReference type="EMBL" id="AP027735">
    <property type="protein sequence ID" value="BDZ56517.1"/>
    <property type="molecule type" value="Genomic_DNA"/>
</dbReference>
<accession>A0ABM8H6Q7</accession>